<protein>
    <submittedName>
        <fullName evidence="2">Mucus-binding protein</fullName>
    </submittedName>
</protein>
<dbReference type="InterPro" id="IPR041495">
    <property type="entry name" value="Mub_B2"/>
</dbReference>
<accession>A0AB36MF77</accession>
<sequence length="344" mass="38153">KYTSVAGSDEKKYGPWTVGRWESFTAPEQEGYTAIPGAVDEVEVTSESLDAVVDIYYRADEPAIVEGKEEKTITRTNNVHLPNGEVQTTKQPVTLERKYTSVADSDEKKYGPWTVGRWESFTAPEQEGYTAIPGTVDEVEVTSESLDAVVDIYYRADEPAIVEGKEEKTITRTINVHLPNGEVQTTKQPVTLERKYTSVAGSDEKKYGPWTVGRWESFTAPEQEGYTAIPGTVDEVEVTSESLDAVVDIYYRADEPAIVEGKEEKTITRTINVHLPNGEVQTTRQPVTLERKYTSVAGSDEKKYGPWTVGRWESFTAPEQEGYTAIPGAVDEVEVTSESLDAVV</sequence>
<gene>
    <name evidence="2" type="ORF">B5G36_10375</name>
</gene>
<feature type="non-terminal residue" evidence="2">
    <location>
        <position position="1"/>
    </location>
</feature>
<comment type="caution">
    <text evidence="2">The sequence shown here is derived from an EMBL/GenBank/DDBJ whole genome shotgun (WGS) entry which is preliminary data.</text>
</comment>
<feature type="domain" description="Mub B2-like" evidence="1">
    <location>
        <begin position="165"/>
        <end position="254"/>
    </location>
</feature>
<dbReference type="RefSeq" id="WP_423222145.1">
    <property type="nucleotide sequence ID" value="NZ_NFHF01000055.1"/>
</dbReference>
<feature type="non-terminal residue" evidence="2">
    <location>
        <position position="344"/>
    </location>
</feature>
<evidence type="ECO:0000313" key="3">
    <source>
        <dbReference type="Proteomes" id="UP000196255"/>
    </source>
</evidence>
<dbReference type="Proteomes" id="UP000196255">
    <property type="component" value="Unassembled WGS sequence"/>
</dbReference>
<proteinExistence type="predicted"/>
<organism evidence="2 3">
    <name type="scientific">Ligilactobacillus salivarius</name>
    <dbReference type="NCBI Taxonomy" id="1624"/>
    <lineage>
        <taxon>Bacteria</taxon>
        <taxon>Bacillati</taxon>
        <taxon>Bacillota</taxon>
        <taxon>Bacilli</taxon>
        <taxon>Lactobacillales</taxon>
        <taxon>Lactobacillaceae</taxon>
        <taxon>Ligilactobacillus</taxon>
    </lineage>
</organism>
<feature type="domain" description="Mub B2-like" evidence="1">
    <location>
        <begin position="68"/>
        <end position="157"/>
    </location>
</feature>
<feature type="domain" description="Mub B2-like" evidence="1">
    <location>
        <begin position="262"/>
        <end position="343"/>
    </location>
</feature>
<dbReference type="EMBL" id="NFHF01000055">
    <property type="protein sequence ID" value="OUN15725.1"/>
    <property type="molecule type" value="Genomic_DNA"/>
</dbReference>
<reference evidence="3" key="1">
    <citation type="submission" date="2017-04" db="EMBL/GenBank/DDBJ databases">
        <title>Function of individual gut microbiota members based on whole genome sequencing of pure cultures obtained from chicken caecum.</title>
        <authorList>
            <person name="Medvecky M."/>
            <person name="Cejkova D."/>
            <person name="Polansky O."/>
            <person name="Karasova D."/>
            <person name="Kubasova T."/>
            <person name="Cizek A."/>
            <person name="Rychlik I."/>
        </authorList>
    </citation>
    <scope>NUCLEOTIDE SEQUENCE [LARGE SCALE GENOMIC DNA]</scope>
    <source>
        <strain evidence="3">An84</strain>
    </source>
</reference>
<dbReference type="Pfam" id="PF17966">
    <property type="entry name" value="Muc_B2"/>
    <property type="match status" value="3"/>
</dbReference>
<name>A0AB36MF77_9LACO</name>
<dbReference type="AlphaFoldDB" id="A0AB36MF77"/>
<dbReference type="Gene3D" id="2.60.40.4300">
    <property type="match status" value="4"/>
</dbReference>
<evidence type="ECO:0000259" key="1">
    <source>
        <dbReference type="Pfam" id="PF17966"/>
    </source>
</evidence>
<evidence type="ECO:0000313" key="2">
    <source>
        <dbReference type="EMBL" id="OUN15725.1"/>
    </source>
</evidence>